<keyword evidence="10 29" id="KW-0812">Transmembrane</keyword>
<dbReference type="SFLD" id="SFLDG00002">
    <property type="entry name" value="C1.7:_P-type_atpase_like"/>
    <property type="match status" value="1"/>
</dbReference>
<dbReference type="FunFam" id="3.40.1110.10:FF:000006">
    <property type="entry name" value="Calcium-transporting ATPase"/>
    <property type="match status" value="1"/>
</dbReference>
<feature type="transmembrane region" description="Helical" evidence="29">
    <location>
        <begin position="842"/>
        <end position="863"/>
    </location>
</feature>
<comment type="similarity">
    <text evidence="4">Belongs to the cation transport ATPase (P-type) (TC 3.A.3) family. Type IIA subfamily.</text>
</comment>
<dbReference type="SUPFAM" id="SSF81665">
    <property type="entry name" value="Calcium ATPase, transmembrane domain M"/>
    <property type="match status" value="1"/>
</dbReference>
<evidence type="ECO:0000259" key="30">
    <source>
        <dbReference type="SMART" id="SM00831"/>
    </source>
</evidence>
<evidence type="ECO:0000256" key="17">
    <source>
        <dbReference type="ARBA" id="ARBA00022967"/>
    </source>
</evidence>
<evidence type="ECO:0000256" key="5">
    <source>
        <dbReference type="ARBA" id="ARBA00012790"/>
    </source>
</evidence>
<dbReference type="Pfam" id="PF00690">
    <property type="entry name" value="Cation_ATPase_N"/>
    <property type="match status" value="1"/>
</dbReference>
<dbReference type="GO" id="GO:0033017">
    <property type="term" value="C:sarcoplasmic reticulum membrane"/>
    <property type="evidence" value="ECO:0007669"/>
    <property type="project" value="UniProtKB-SubCell"/>
</dbReference>
<dbReference type="PRINTS" id="PR00119">
    <property type="entry name" value="CATATPASE"/>
</dbReference>
<feature type="transmembrane region" description="Helical" evidence="29">
    <location>
        <begin position="323"/>
        <end position="342"/>
    </location>
</feature>
<dbReference type="PROSITE" id="PS00154">
    <property type="entry name" value="ATPASE_E1_E2"/>
    <property type="match status" value="1"/>
</dbReference>
<accession>A0A9J2P2Z5</accession>
<dbReference type="AlphaFoldDB" id="A0A9J2P2Z5"/>
<dbReference type="PANTHER" id="PTHR42861">
    <property type="entry name" value="CALCIUM-TRANSPORTING ATPASE"/>
    <property type="match status" value="1"/>
</dbReference>
<keyword evidence="19" id="KW-0333">Golgi apparatus</keyword>
<keyword evidence="8" id="KW-0597">Phosphoprotein</keyword>
<dbReference type="InterPro" id="IPR036412">
    <property type="entry name" value="HAD-like_sf"/>
</dbReference>
<keyword evidence="18 29" id="KW-1133">Transmembrane helix</keyword>
<evidence type="ECO:0000256" key="6">
    <source>
        <dbReference type="ARBA" id="ARBA00022448"/>
    </source>
</evidence>
<comment type="catalytic activity">
    <reaction evidence="22">
        <text>Ca(2+)(in) + ATP + H2O = Ca(2+)(out) + ADP + phosphate + H(+)</text>
        <dbReference type="Rhea" id="RHEA:18105"/>
        <dbReference type="ChEBI" id="CHEBI:15377"/>
        <dbReference type="ChEBI" id="CHEBI:15378"/>
        <dbReference type="ChEBI" id="CHEBI:29108"/>
        <dbReference type="ChEBI" id="CHEBI:30616"/>
        <dbReference type="ChEBI" id="CHEBI:43474"/>
        <dbReference type="ChEBI" id="CHEBI:456216"/>
        <dbReference type="EC" id="7.2.2.10"/>
    </reaction>
    <physiologicalReaction direction="left-to-right" evidence="22">
        <dbReference type="Rhea" id="RHEA:18106"/>
    </physiologicalReaction>
</comment>
<dbReference type="SFLD" id="SFLDS00003">
    <property type="entry name" value="Haloacid_Dehalogenase"/>
    <property type="match status" value="1"/>
</dbReference>
<keyword evidence="14" id="KW-0067">ATP-binding</keyword>
<keyword evidence="21 29" id="KW-0472">Membrane</keyword>
<evidence type="ECO:0000256" key="13">
    <source>
        <dbReference type="ARBA" id="ARBA00022837"/>
    </source>
</evidence>
<dbReference type="SMART" id="SM00831">
    <property type="entry name" value="Cation_ATPase_N"/>
    <property type="match status" value="1"/>
</dbReference>
<keyword evidence="31" id="KW-1185">Reference proteome</keyword>
<evidence type="ECO:0000256" key="16">
    <source>
        <dbReference type="ARBA" id="ARBA00022951"/>
    </source>
</evidence>
<protein>
    <recommendedName>
        <fullName evidence="26">Calcium-transporting ATPase type 2C member 2</fullName>
        <ecNumber evidence="5">7.2.2.10</ecNumber>
    </recommendedName>
    <alternativeName>
        <fullName evidence="28">Ca(2+)/Mn(2+)-ATPase 2C2</fullName>
    </alternativeName>
    <alternativeName>
        <fullName evidence="27">Secretory pathway Ca(2+)-transporting ATPase type 2</fullName>
    </alternativeName>
</protein>
<evidence type="ECO:0000256" key="12">
    <source>
        <dbReference type="ARBA" id="ARBA00022741"/>
    </source>
</evidence>
<feature type="transmembrane region" description="Helical" evidence="29">
    <location>
        <begin position="348"/>
        <end position="377"/>
    </location>
</feature>
<evidence type="ECO:0000256" key="25">
    <source>
        <dbReference type="ARBA" id="ARBA00062966"/>
    </source>
</evidence>
<evidence type="ECO:0000256" key="21">
    <source>
        <dbReference type="ARBA" id="ARBA00023136"/>
    </source>
</evidence>
<evidence type="ECO:0000256" key="22">
    <source>
        <dbReference type="ARBA" id="ARBA00047282"/>
    </source>
</evidence>
<dbReference type="Gene3D" id="3.40.50.1000">
    <property type="entry name" value="HAD superfamily/HAD-like"/>
    <property type="match status" value="1"/>
</dbReference>
<evidence type="ECO:0000256" key="27">
    <source>
        <dbReference type="ARBA" id="ARBA00077949"/>
    </source>
</evidence>
<feature type="domain" description="Cation-transporting P-type ATPase N-terminal" evidence="30">
    <location>
        <begin position="75"/>
        <end position="149"/>
    </location>
</feature>
<evidence type="ECO:0000313" key="31">
    <source>
        <dbReference type="Proteomes" id="UP000036681"/>
    </source>
</evidence>
<dbReference type="GO" id="GO:0005794">
    <property type="term" value="C:Golgi apparatus"/>
    <property type="evidence" value="ECO:0007669"/>
    <property type="project" value="UniProtKB-SubCell"/>
</dbReference>
<dbReference type="InterPro" id="IPR023299">
    <property type="entry name" value="ATPase_P-typ_cyto_dom_N"/>
</dbReference>
<dbReference type="Gene3D" id="3.40.1110.10">
    <property type="entry name" value="Calcium-transporting ATPase, cytoplasmic domain N"/>
    <property type="match status" value="1"/>
</dbReference>
<dbReference type="GO" id="GO:0016887">
    <property type="term" value="F:ATP hydrolysis activity"/>
    <property type="evidence" value="ECO:0007669"/>
    <property type="project" value="InterPro"/>
</dbReference>
<dbReference type="InterPro" id="IPR018303">
    <property type="entry name" value="ATPase_P-typ_P_site"/>
</dbReference>
<evidence type="ECO:0000256" key="7">
    <source>
        <dbReference type="ARBA" id="ARBA00022475"/>
    </source>
</evidence>
<dbReference type="FunFam" id="3.40.50.1000:FF:000028">
    <property type="entry name" value="Calcium-transporting P-type ATPase, putative"/>
    <property type="match status" value="1"/>
</dbReference>
<evidence type="ECO:0000256" key="19">
    <source>
        <dbReference type="ARBA" id="ARBA00023034"/>
    </source>
</evidence>
<dbReference type="SUPFAM" id="SSF81660">
    <property type="entry name" value="Metal cation-transporting ATPase, ATP-binding domain N"/>
    <property type="match status" value="1"/>
</dbReference>
<keyword evidence="12" id="KW-0547">Nucleotide-binding</keyword>
<reference evidence="32" key="1">
    <citation type="submission" date="2023-03" db="UniProtKB">
        <authorList>
            <consortium name="WormBaseParasite"/>
        </authorList>
    </citation>
    <scope>IDENTIFICATION</scope>
</reference>
<evidence type="ECO:0000256" key="18">
    <source>
        <dbReference type="ARBA" id="ARBA00022989"/>
    </source>
</evidence>
<evidence type="ECO:0000313" key="32">
    <source>
        <dbReference type="WBParaSite" id="ALUE_0000391901-mRNA-1"/>
    </source>
</evidence>
<dbReference type="Gene3D" id="1.20.1110.10">
    <property type="entry name" value="Calcium-transporting ATPase, transmembrane domain"/>
    <property type="match status" value="1"/>
</dbReference>
<dbReference type="GO" id="GO:0046872">
    <property type="term" value="F:metal ion binding"/>
    <property type="evidence" value="ECO:0007669"/>
    <property type="project" value="UniProtKB-KW"/>
</dbReference>
<evidence type="ECO:0000256" key="20">
    <source>
        <dbReference type="ARBA" id="ARBA00023065"/>
    </source>
</evidence>
<evidence type="ECO:0000256" key="2">
    <source>
        <dbReference type="ARBA" id="ARBA00004326"/>
    </source>
</evidence>
<dbReference type="InterPro" id="IPR059000">
    <property type="entry name" value="ATPase_P-type_domA"/>
</dbReference>
<dbReference type="PRINTS" id="PR00120">
    <property type="entry name" value="HATPASE"/>
</dbReference>
<dbReference type="NCBIfam" id="TIGR01494">
    <property type="entry name" value="ATPase_P-type"/>
    <property type="match status" value="2"/>
</dbReference>
<dbReference type="GO" id="GO:0016323">
    <property type="term" value="C:basolateral plasma membrane"/>
    <property type="evidence" value="ECO:0007669"/>
    <property type="project" value="UniProtKB-SubCell"/>
</dbReference>
<evidence type="ECO:0000256" key="15">
    <source>
        <dbReference type="ARBA" id="ARBA00022842"/>
    </source>
</evidence>
<dbReference type="GO" id="GO:0005388">
    <property type="term" value="F:P-type calcium transporter activity"/>
    <property type="evidence" value="ECO:0007669"/>
    <property type="project" value="UniProtKB-EC"/>
</dbReference>
<keyword evidence="20" id="KW-0406">Ion transport</keyword>
<evidence type="ECO:0000256" key="24">
    <source>
        <dbReference type="ARBA" id="ARBA00054616"/>
    </source>
</evidence>
<dbReference type="InterPro" id="IPR004014">
    <property type="entry name" value="ATPase_P-typ_cation-transptr_N"/>
</dbReference>
<dbReference type="InterPro" id="IPR023214">
    <property type="entry name" value="HAD_sf"/>
</dbReference>
<keyword evidence="6" id="KW-0813">Transport</keyword>
<evidence type="ECO:0000256" key="4">
    <source>
        <dbReference type="ARBA" id="ARBA00005675"/>
    </source>
</evidence>
<keyword evidence="7" id="KW-1003">Cell membrane</keyword>
<keyword evidence="15" id="KW-0460">Magnesium</keyword>
<keyword evidence="13" id="KW-0106">Calcium</keyword>
<dbReference type="EC" id="7.2.2.10" evidence="5"/>
<organism evidence="31 32">
    <name type="scientific">Ascaris lumbricoides</name>
    <name type="common">Giant roundworm</name>
    <dbReference type="NCBI Taxonomy" id="6252"/>
    <lineage>
        <taxon>Eukaryota</taxon>
        <taxon>Metazoa</taxon>
        <taxon>Ecdysozoa</taxon>
        <taxon>Nematoda</taxon>
        <taxon>Chromadorea</taxon>
        <taxon>Rhabditida</taxon>
        <taxon>Spirurina</taxon>
        <taxon>Ascaridomorpha</taxon>
        <taxon>Ascaridoidea</taxon>
        <taxon>Ascarididae</taxon>
        <taxon>Ascaris</taxon>
    </lineage>
</organism>
<comment type="subunit">
    <text evidence="25">Interacts (via N-terminus) with ORAI1 (via N- and C-termini); this interaction regulates Ca(2+) influx at the plasma membrane.</text>
</comment>
<sequence length="986" mass="106937">MSTGRRSSGLTATAGASPVTLSVMGYHAAWVNATPIVQQQHTHERSAALNVGLGGAIDKPDVTDDIMIHCRSAIDSSTLTVSECVDALRSDLTYGLSTAEAIRRQKYNGFNEFEITEHEPLWRKYFEQFKNPLILLLLASAAVSVLMKQLDDAVSITAAIVIVVTVGFVQEYRSEKTLEQLNKLVPPACHALRDGREVQFLARELVPGDIVTLSVGDRVPADVRLSEAVDLQVDESSFTGEMEPRHKHVKPLNGPVNVDRIDNVVYMGTLVRSGHAKDTVSFQGVVIGTGSNTRFGEVFKMMQAEESPKTPLQNSMDHLGTQLSFYSFAVIAVIFLIGLLQGRDILDMFTIGVSLAVAAIPEGLPIVVAVTLAIGVIRMASRHAVVKKLPAVETLGCVTVICSDKTGTLTKNEMTAVTVVAADGTAADVSGLLNFVVLFQVSGIGYSLEGGLCSVGGERVVGNSHPSVTRVIEIGCVCNNAALCEGVVIGQPTEGALLVLAMKAQLDDRRLAYRRINEIPFTSDSKWMGVQCEAINANGGPNEYFVKGALDRVLEMCVAYLQGGCIPQPIDNVARERFVETSRRLGSCGLRVIALAVGHSERDLCFAGMVGIVDPPRPGVAESIEIVQSAGVHVKMVTGDSLETACSIGSRLQLYHDGGSCLSGPQIDQMSDMELEQVIKEVTIFYRSSPKHKLRIVKALQNLGEVVAMTGDGVNDAVALKKADIGIAMGASGTDVCKEAADMILIDDDFYTIRSAIEEGKGIYHNITNFVRFQLSTSVAALSLIALSTMFHFENPLNAMQILWINIIMDGPPAQSLGVEPVDKDIIRQPPRNVRQPMMTRALITNILISAAIIIAGTLSVFYKEMSADNKITPRDTTMTFTCFVLFDMWNALACRSSRKLIWEIGLLRNRMFCVAVSASLLCQLAVIYFAPLQRIFQTEALSLYDLIFLCALTSSVFIVAETRKYFELRLRKSSSYTNFGSGSNL</sequence>
<keyword evidence="16" id="KW-0703">Sarcoplasmic reticulum</keyword>
<evidence type="ECO:0000256" key="9">
    <source>
        <dbReference type="ARBA" id="ARBA00022568"/>
    </source>
</evidence>
<dbReference type="Pfam" id="PF00122">
    <property type="entry name" value="E1-E2_ATPase"/>
    <property type="match status" value="1"/>
</dbReference>
<dbReference type="WBParaSite" id="ALUE_0000391901-mRNA-1">
    <property type="protein sequence ID" value="ALUE_0000391901-mRNA-1"/>
    <property type="gene ID" value="ALUE_0000391901"/>
</dbReference>
<evidence type="ECO:0000256" key="1">
    <source>
        <dbReference type="ARBA" id="ARBA00004166"/>
    </source>
</evidence>
<dbReference type="InterPro" id="IPR001757">
    <property type="entry name" value="P_typ_ATPase"/>
</dbReference>
<proteinExistence type="inferred from homology"/>
<evidence type="ECO:0000256" key="3">
    <source>
        <dbReference type="ARBA" id="ARBA00004554"/>
    </source>
</evidence>
<dbReference type="Gene3D" id="2.70.150.10">
    <property type="entry name" value="Calcium-transporting ATPase, cytoplasmic transduction domain A"/>
    <property type="match status" value="1"/>
</dbReference>
<keyword evidence="9" id="KW-0109">Calcium transport</keyword>
<evidence type="ECO:0000256" key="14">
    <source>
        <dbReference type="ARBA" id="ARBA00022840"/>
    </source>
</evidence>
<feature type="transmembrane region" description="Helical" evidence="29">
    <location>
        <begin position="943"/>
        <end position="961"/>
    </location>
</feature>
<dbReference type="GO" id="GO:0005524">
    <property type="term" value="F:ATP binding"/>
    <property type="evidence" value="ECO:0007669"/>
    <property type="project" value="UniProtKB-KW"/>
</dbReference>
<comment type="subcellular location">
    <subcellularLocation>
        <location evidence="3">Basolateral cell membrane</location>
        <topology evidence="3">Multi-pass membrane protein</topology>
    </subcellularLocation>
    <subcellularLocation>
        <location evidence="1">Golgi apparatus</location>
        <location evidence="1">trans-Golgi network membrane</location>
        <topology evidence="1">Multi-pass membrane protein</topology>
    </subcellularLocation>
    <subcellularLocation>
        <location evidence="2">Sarcoplasmic reticulum membrane</location>
        <topology evidence="2">Multi-pass membrane protein</topology>
    </subcellularLocation>
</comment>
<keyword evidence="17" id="KW-1278">Translocase</keyword>
<dbReference type="SUPFAM" id="SSF81653">
    <property type="entry name" value="Calcium ATPase, transduction domain A"/>
    <property type="match status" value="1"/>
</dbReference>
<evidence type="ECO:0000256" key="8">
    <source>
        <dbReference type="ARBA" id="ARBA00022553"/>
    </source>
</evidence>
<evidence type="ECO:0000256" key="10">
    <source>
        <dbReference type="ARBA" id="ARBA00022692"/>
    </source>
</evidence>
<dbReference type="InterPro" id="IPR008250">
    <property type="entry name" value="ATPase_P-typ_transduc_dom_A_sf"/>
</dbReference>
<comment type="function">
    <text evidence="24">ATP-driven pump that supplies the Golgi apparatus with Ca(2+) and Mn(2+) ions, both essential cofactors for processing and trafficking of newly synthesized proteins in the secretory pathway. Within a catalytic cycle, acquires Ca(2+) or Mn(2+) ions on the cytoplasmic side of the membrane and delivers them to the lumenal side. The transfer of ions across the membrane is coupled to ATP hydrolysis and is associated with a transient phosphorylation that shifts the pump conformation from inward-facing to outward-facing state. Induces Ca(2+) influx independently of its ATP-driven pump function. At the basolateral membrane of mammary epithelial cells, interacts with Ca(2+) channel ORAI1 and mediates Ca(2+) entry independently of the Ca(2+) content of endoplasmic reticulum or Golgi stores. May facilitate transepithelial transport of large quantities of Ca(2+) for milk secretion via activation of Ca(2+) influx channels at the plasma membrane and active Ca(2+) transport at the Golgi apparatus.</text>
</comment>
<evidence type="ECO:0000256" key="29">
    <source>
        <dbReference type="SAM" id="Phobius"/>
    </source>
</evidence>
<evidence type="ECO:0000256" key="23">
    <source>
        <dbReference type="ARBA" id="ARBA00047330"/>
    </source>
</evidence>
<feature type="transmembrane region" description="Helical" evidence="29">
    <location>
        <begin position="875"/>
        <end position="893"/>
    </location>
</feature>
<keyword evidence="11" id="KW-0479">Metal-binding</keyword>
<evidence type="ECO:0000256" key="26">
    <source>
        <dbReference type="ARBA" id="ARBA00070963"/>
    </source>
</evidence>
<comment type="catalytic activity">
    <reaction evidence="23">
        <text>Mn(2+)(in) + ATP + H2O = Mn(2+)(out) + ADP + phosphate + H(+)</text>
        <dbReference type="Rhea" id="RHEA:66820"/>
        <dbReference type="ChEBI" id="CHEBI:15377"/>
        <dbReference type="ChEBI" id="CHEBI:15378"/>
        <dbReference type="ChEBI" id="CHEBI:29035"/>
        <dbReference type="ChEBI" id="CHEBI:30616"/>
        <dbReference type="ChEBI" id="CHEBI:43474"/>
        <dbReference type="ChEBI" id="CHEBI:456216"/>
    </reaction>
    <physiologicalReaction direction="left-to-right" evidence="23">
        <dbReference type="Rhea" id="RHEA:66821"/>
    </physiologicalReaction>
</comment>
<dbReference type="Pfam" id="PF13246">
    <property type="entry name" value="Cation_ATPase"/>
    <property type="match status" value="1"/>
</dbReference>
<evidence type="ECO:0000256" key="28">
    <source>
        <dbReference type="ARBA" id="ARBA00083166"/>
    </source>
</evidence>
<dbReference type="InterPro" id="IPR044492">
    <property type="entry name" value="P_typ_ATPase_HD_dom"/>
</dbReference>
<dbReference type="Proteomes" id="UP000036681">
    <property type="component" value="Unplaced"/>
</dbReference>
<dbReference type="SFLD" id="SFLDF00027">
    <property type="entry name" value="p-type_atpase"/>
    <property type="match status" value="1"/>
</dbReference>
<dbReference type="Pfam" id="PF00689">
    <property type="entry name" value="Cation_ATPase_C"/>
    <property type="match status" value="1"/>
</dbReference>
<dbReference type="InterPro" id="IPR006068">
    <property type="entry name" value="ATPase_P-typ_cation-transptr_C"/>
</dbReference>
<dbReference type="SUPFAM" id="SSF56784">
    <property type="entry name" value="HAD-like"/>
    <property type="match status" value="1"/>
</dbReference>
<dbReference type="FunFam" id="2.70.150.10:FF:000008">
    <property type="entry name" value="Calcium-transporting ATPase"/>
    <property type="match status" value="1"/>
</dbReference>
<dbReference type="InterPro" id="IPR023298">
    <property type="entry name" value="ATPase_P-typ_TM_dom_sf"/>
</dbReference>
<name>A0A9J2P2Z5_ASCLU</name>
<evidence type="ECO:0000256" key="11">
    <source>
        <dbReference type="ARBA" id="ARBA00022723"/>
    </source>
</evidence>
<feature type="transmembrane region" description="Helical" evidence="29">
    <location>
        <begin position="913"/>
        <end position="931"/>
    </location>
</feature>